<sequence length="334" mass="37784">MTINYNFYASVSDYMRRNVSLSGNYYSNKLTLLRGALIVGLAPKSNLMLPKEVIEWKLSTVIGFVDYNPTSFEIKNTYLLETSEKVTVAYFLGMVFAQIYMQSHYGVRHLEHLKNRSILATSLPGDNKNPDLWGLNNRTMVSYLVEAKGSTKKSDYFDNGNVTKAESQLGAVTQIDYTASGKGNVTFNQISSNLNKLIIATHPNMNREVTQHVIDPIDGEQKIIKVNGDELIYKYYSNLIKIIKEESSDIIEVLGLEFRVIELKKFDFSIGVIEDIYKLLESKVSLEQQITMETVTGLNQTINKMLDNLELKLKDHHDNDKTSVGIDGIIVLSK</sequence>
<evidence type="ECO:0000313" key="1">
    <source>
        <dbReference type="EMBL" id="OAB32991.1"/>
    </source>
</evidence>
<dbReference type="EMBL" id="LVJH01000074">
    <property type="protein sequence ID" value="OAB32991.1"/>
    <property type="molecule type" value="Genomic_DNA"/>
</dbReference>
<protein>
    <submittedName>
        <fullName evidence="1">Uncharacterized protein</fullName>
    </submittedName>
</protein>
<dbReference type="AlphaFoldDB" id="A0A168C2P2"/>
<proteinExistence type="predicted"/>
<dbReference type="OrthoDB" id="2969555at2"/>
<evidence type="ECO:0000313" key="2">
    <source>
        <dbReference type="Proteomes" id="UP000076967"/>
    </source>
</evidence>
<organism evidence="1 2">
    <name type="scientific">Paenibacillus glacialis</name>
    <dbReference type="NCBI Taxonomy" id="494026"/>
    <lineage>
        <taxon>Bacteria</taxon>
        <taxon>Bacillati</taxon>
        <taxon>Bacillota</taxon>
        <taxon>Bacilli</taxon>
        <taxon>Bacillales</taxon>
        <taxon>Paenibacillaceae</taxon>
        <taxon>Paenibacillus</taxon>
    </lineage>
</organism>
<gene>
    <name evidence="1" type="ORF">PGLA_26290</name>
</gene>
<dbReference type="Proteomes" id="UP000076967">
    <property type="component" value="Unassembled WGS sequence"/>
</dbReference>
<dbReference type="RefSeq" id="WP_068538153.1">
    <property type="nucleotide sequence ID" value="NZ_LVJH01000074.1"/>
</dbReference>
<accession>A0A168C2P2</accession>
<reference evidence="1 2" key="1">
    <citation type="submission" date="2016-03" db="EMBL/GenBank/DDBJ databases">
        <title>Draft genome sequence of Paenibacillus glacialis DSM 22343.</title>
        <authorList>
            <person name="Shin S.-K."/>
            <person name="Yi H."/>
        </authorList>
    </citation>
    <scope>NUCLEOTIDE SEQUENCE [LARGE SCALE GENOMIC DNA]</scope>
    <source>
        <strain evidence="1 2">DSM 22343</strain>
    </source>
</reference>
<name>A0A168C2P2_9BACL</name>
<keyword evidence="2" id="KW-1185">Reference proteome</keyword>
<comment type="caution">
    <text evidence="1">The sequence shown here is derived from an EMBL/GenBank/DDBJ whole genome shotgun (WGS) entry which is preliminary data.</text>
</comment>